<dbReference type="AlphaFoldDB" id="A0A839S5M7"/>
<evidence type="ECO:0000256" key="6">
    <source>
        <dbReference type="SAM" id="MobiDB-lite"/>
    </source>
</evidence>
<evidence type="ECO:0000256" key="2">
    <source>
        <dbReference type="ARBA" id="ARBA00013187"/>
    </source>
</evidence>
<dbReference type="InterPro" id="IPR015424">
    <property type="entry name" value="PyrdxlP-dep_Trfase"/>
</dbReference>
<dbReference type="Gene3D" id="3.40.640.10">
    <property type="entry name" value="Type I PLP-dependent aspartate aminotransferase-like (Major domain)"/>
    <property type="match status" value="1"/>
</dbReference>
<dbReference type="PANTHER" id="PTHR13693:SF100">
    <property type="entry name" value="8-AMINO-7-OXONONANOATE SYNTHASE"/>
    <property type="match status" value="1"/>
</dbReference>
<dbReference type="InterPro" id="IPR050087">
    <property type="entry name" value="AON_synthase_class-II"/>
</dbReference>
<name>A0A839S5M7_9PSEU</name>
<dbReference type="Pfam" id="PF00155">
    <property type="entry name" value="Aminotran_1_2"/>
    <property type="match status" value="1"/>
</dbReference>
<dbReference type="InterPro" id="IPR004839">
    <property type="entry name" value="Aminotransferase_I/II_large"/>
</dbReference>
<evidence type="ECO:0000256" key="3">
    <source>
        <dbReference type="ARBA" id="ARBA00022679"/>
    </source>
</evidence>
<dbReference type="Proteomes" id="UP000550714">
    <property type="component" value="Unassembled WGS sequence"/>
</dbReference>
<gene>
    <name evidence="8" type="ORF">FHS23_003058</name>
</gene>
<dbReference type="GO" id="GO:0009102">
    <property type="term" value="P:biotin biosynthetic process"/>
    <property type="evidence" value="ECO:0007669"/>
    <property type="project" value="TreeGrafter"/>
</dbReference>
<evidence type="ECO:0000313" key="9">
    <source>
        <dbReference type="Proteomes" id="UP000550714"/>
    </source>
</evidence>
<dbReference type="Gene3D" id="3.90.1150.10">
    <property type="entry name" value="Aspartate Aminotransferase, domain 1"/>
    <property type="match status" value="1"/>
</dbReference>
<evidence type="ECO:0000256" key="5">
    <source>
        <dbReference type="ARBA" id="ARBA00047715"/>
    </source>
</evidence>
<dbReference type="InterPro" id="IPR015422">
    <property type="entry name" value="PyrdxlP-dep_Trfase_small"/>
</dbReference>
<comment type="cofactor">
    <cofactor evidence="1">
        <name>pyridoxal 5'-phosphate</name>
        <dbReference type="ChEBI" id="CHEBI:597326"/>
    </cofactor>
</comment>
<dbReference type="GO" id="GO:0030170">
    <property type="term" value="F:pyridoxal phosphate binding"/>
    <property type="evidence" value="ECO:0007669"/>
    <property type="project" value="InterPro"/>
</dbReference>
<evidence type="ECO:0000256" key="4">
    <source>
        <dbReference type="ARBA" id="ARBA00022898"/>
    </source>
</evidence>
<keyword evidence="4" id="KW-0663">Pyridoxal phosphate</keyword>
<organism evidence="8 9">
    <name type="scientific">Prauserella isguenensis</name>
    <dbReference type="NCBI Taxonomy" id="1470180"/>
    <lineage>
        <taxon>Bacteria</taxon>
        <taxon>Bacillati</taxon>
        <taxon>Actinomycetota</taxon>
        <taxon>Actinomycetes</taxon>
        <taxon>Pseudonocardiales</taxon>
        <taxon>Pseudonocardiaceae</taxon>
        <taxon>Prauserella</taxon>
    </lineage>
</organism>
<feature type="domain" description="Aminotransferase class I/classII large" evidence="7">
    <location>
        <begin position="45"/>
        <end position="383"/>
    </location>
</feature>
<comment type="catalytic activity">
    <reaction evidence="5">
        <text>6-carboxyhexanoyl-[ACP] + L-alanine + H(+) = (8S)-8-amino-7-oxononanoate + holo-[ACP] + CO2</text>
        <dbReference type="Rhea" id="RHEA:42288"/>
        <dbReference type="Rhea" id="RHEA-COMP:9685"/>
        <dbReference type="Rhea" id="RHEA-COMP:9955"/>
        <dbReference type="ChEBI" id="CHEBI:15378"/>
        <dbReference type="ChEBI" id="CHEBI:16526"/>
        <dbReference type="ChEBI" id="CHEBI:57972"/>
        <dbReference type="ChEBI" id="CHEBI:64479"/>
        <dbReference type="ChEBI" id="CHEBI:78846"/>
        <dbReference type="ChEBI" id="CHEBI:149468"/>
        <dbReference type="EC" id="2.3.1.47"/>
    </reaction>
</comment>
<keyword evidence="8" id="KW-0012">Acyltransferase</keyword>
<dbReference type="InterPro" id="IPR015421">
    <property type="entry name" value="PyrdxlP-dep_Trfase_major"/>
</dbReference>
<keyword evidence="9" id="KW-1185">Reference proteome</keyword>
<sequence length="391" mass="39045">MNAPGPALPPDEVLDWLDAEAATRSDSGLTRRPRQRGATPVPGEIDLAGDDYLGLARDKRVAGATAAAALKWGAGAAGTRLLGGSLELHAELEHDLARFVGAQAAAVFPSAYTANLSAVTALSGTESAIVSDKYVQPSLVDGCRLARGDVAAVAHLDTDAVAHALSTRRKPRALAVTESVFAVDGDAADLGALAATCRSHGAALLVDDAHGFGVLGDGGRGAVYDAGLSSAPDVVTTLSLGGALGVQGGAVVGPRRAIRQIIDVARAYGYDAAPAPGTVSAALAALAALREEPELPGTAVDGAMSLAQGLRAAGLRTSLPAAAIVSLPAPSAAAAASWADACAEHGVHVGRVCPPVAPDGVTRLRLTARAGLSESDVDTAVKVVSETAPRS</sequence>
<dbReference type="SUPFAM" id="SSF53383">
    <property type="entry name" value="PLP-dependent transferases"/>
    <property type="match status" value="1"/>
</dbReference>
<comment type="caution">
    <text evidence="8">The sequence shown here is derived from an EMBL/GenBank/DDBJ whole genome shotgun (WGS) entry which is preliminary data.</text>
</comment>
<dbReference type="GO" id="GO:0008710">
    <property type="term" value="F:8-amino-7-oxononanoate synthase activity"/>
    <property type="evidence" value="ECO:0007669"/>
    <property type="project" value="UniProtKB-EC"/>
</dbReference>
<dbReference type="RefSeq" id="WP_343053955.1">
    <property type="nucleotide sequence ID" value="NZ_JACHWU010000003.1"/>
</dbReference>
<accession>A0A839S5M7</accession>
<dbReference type="EC" id="2.3.1.47" evidence="2"/>
<keyword evidence="3 8" id="KW-0808">Transferase</keyword>
<evidence type="ECO:0000256" key="1">
    <source>
        <dbReference type="ARBA" id="ARBA00001933"/>
    </source>
</evidence>
<evidence type="ECO:0000313" key="8">
    <source>
        <dbReference type="EMBL" id="MBB3052029.1"/>
    </source>
</evidence>
<evidence type="ECO:0000259" key="7">
    <source>
        <dbReference type="Pfam" id="PF00155"/>
    </source>
</evidence>
<proteinExistence type="predicted"/>
<protein>
    <recommendedName>
        <fullName evidence="2">8-amino-7-oxononanoate synthase</fullName>
        <ecNumber evidence="2">2.3.1.47</ecNumber>
    </recommendedName>
</protein>
<feature type="region of interest" description="Disordered" evidence="6">
    <location>
        <begin position="24"/>
        <end position="43"/>
    </location>
</feature>
<dbReference type="PANTHER" id="PTHR13693">
    <property type="entry name" value="CLASS II AMINOTRANSFERASE/8-AMINO-7-OXONONANOATE SYNTHASE"/>
    <property type="match status" value="1"/>
</dbReference>
<dbReference type="EMBL" id="JACHWU010000003">
    <property type="protein sequence ID" value="MBB3052029.1"/>
    <property type="molecule type" value="Genomic_DNA"/>
</dbReference>
<reference evidence="8 9" key="1">
    <citation type="submission" date="2020-08" db="EMBL/GenBank/DDBJ databases">
        <title>Genomic Encyclopedia of Type Strains, Phase III (KMG-III): the genomes of soil and plant-associated and newly described type strains.</title>
        <authorList>
            <person name="Whitman W."/>
        </authorList>
    </citation>
    <scope>NUCLEOTIDE SEQUENCE [LARGE SCALE GENOMIC DNA]</scope>
    <source>
        <strain evidence="8 9">CECT 8577</strain>
    </source>
</reference>